<protein>
    <submittedName>
        <fullName evidence="3">Uncharacterized protein</fullName>
    </submittedName>
</protein>
<feature type="signal peptide" evidence="2">
    <location>
        <begin position="1"/>
        <end position="21"/>
    </location>
</feature>
<dbReference type="RefSeq" id="XP_003105346.2">
    <property type="nucleotide sequence ID" value="XM_003105298.2"/>
</dbReference>
<dbReference type="CTD" id="9816215"/>
<comment type="caution">
    <text evidence="3">The sequence shown here is derived from an EMBL/GenBank/DDBJ whole genome shotgun (WGS) entry which is preliminary data.</text>
</comment>
<name>A0A6A5GL21_CAERE</name>
<dbReference type="GeneID" id="9816215"/>
<evidence type="ECO:0000256" key="2">
    <source>
        <dbReference type="SAM" id="SignalP"/>
    </source>
</evidence>
<evidence type="ECO:0000313" key="4">
    <source>
        <dbReference type="Proteomes" id="UP000483820"/>
    </source>
</evidence>
<feature type="compositionally biased region" description="Polar residues" evidence="1">
    <location>
        <begin position="341"/>
        <end position="362"/>
    </location>
</feature>
<dbReference type="Proteomes" id="UP000483820">
    <property type="component" value="Chromosome V"/>
</dbReference>
<gene>
    <name evidence="3" type="ORF">GCK72_021933</name>
</gene>
<reference evidence="3 4" key="1">
    <citation type="submission" date="2019-12" db="EMBL/GenBank/DDBJ databases">
        <title>Chromosome-level assembly of the Caenorhabditis remanei genome.</title>
        <authorList>
            <person name="Teterina A.A."/>
            <person name="Willis J.H."/>
            <person name="Phillips P.C."/>
        </authorList>
    </citation>
    <scope>NUCLEOTIDE SEQUENCE [LARGE SCALE GENOMIC DNA]</scope>
    <source>
        <strain evidence="3 4">PX506</strain>
        <tissue evidence="3">Whole organism</tissue>
    </source>
</reference>
<organism evidence="3 4">
    <name type="scientific">Caenorhabditis remanei</name>
    <name type="common">Caenorhabditis vulgaris</name>
    <dbReference type="NCBI Taxonomy" id="31234"/>
    <lineage>
        <taxon>Eukaryota</taxon>
        <taxon>Metazoa</taxon>
        <taxon>Ecdysozoa</taxon>
        <taxon>Nematoda</taxon>
        <taxon>Chromadorea</taxon>
        <taxon>Rhabditida</taxon>
        <taxon>Rhabditina</taxon>
        <taxon>Rhabditomorpha</taxon>
        <taxon>Rhabditoidea</taxon>
        <taxon>Rhabditidae</taxon>
        <taxon>Peloderinae</taxon>
        <taxon>Caenorhabditis</taxon>
    </lineage>
</organism>
<accession>A0A6A5GL21</accession>
<keyword evidence="2" id="KW-0732">Signal</keyword>
<sequence length="456" mass="52062">MKLLGIVEILLIGFTTAVVSSLEPSREQEDFIKELNAARKSFAKKHKINGMENLVWSSELQEVADAVDYKNLPLPEERKWRFTLIRDYPTGMKGLQDDQKFYFPAQDMPVIKMTQSNKYSRGLEHINPLQKNIACSQYQGWGYSVICLLGPESRIIDLFKFCEPNADKKGVKDKKLCKTLNSLKYDQLFFISELNKARQENAKMKKVDNMHELSWNKEMHNKALSLKTQTTHELPQDRNFRLTRISSYQNGSKELKNSELIIPFTDFDKSEVEFFQNKEYLHPLQTDIACVPVKNAFICLLGPEAEPIEDIKNPPEQCKEEFEKDGDLCSRKPEKVIIPLNSETKSTASPSVSTNSPESAIQTPGTSESETESSPGTCALPTTTPVPRVAFTRFTTEKVTPEPPPRLPKELEDYEELDGDEYDEDFPTGEPPRYKRNSNFVPSCLFFVLLVLVSCF</sequence>
<evidence type="ECO:0000256" key="1">
    <source>
        <dbReference type="SAM" id="MobiDB-lite"/>
    </source>
</evidence>
<dbReference type="KEGG" id="crq:GCK72_021933"/>
<evidence type="ECO:0000313" key="3">
    <source>
        <dbReference type="EMBL" id="KAF1755364.1"/>
    </source>
</evidence>
<dbReference type="AlphaFoldDB" id="A0A6A5GL21"/>
<feature type="compositionally biased region" description="Low complexity" evidence="1">
    <location>
        <begin position="363"/>
        <end position="377"/>
    </location>
</feature>
<feature type="chain" id="PRO_5025685223" evidence="2">
    <location>
        <begin position="22"/>
        <end position="456"/>
    </location>
</feature>
<dbReference type="EMBL" id="WUAV01000005">
    <property type="protein sequence ID" value="KAF1755364.1"/>
    <property type="molecule type" value="Genomic_DNA"/>
</dbReference>
<proteinExistence type="predicted"/>
<feature type="region of interest" description="Disordered" evidence="1">
    <location>
        <begin position="339"/>
        <end position="411"/>
    </location>
</feature>